<comment type="subcellular location">
    <subcellularLocation>
        <location evidence="1">Membrane</location>
    </subcellularLocation>
</comment>
<gene>
    <name evidence="7" type="ORF">QVD17_41087</name>
</gene>
<protein>
    <recommendedName>
        <fullName evidence="6">TMEM205-like domain-containing protein</fullName>
    </recommendedName>
</protein>
<reference evidence="7" key="1">
    <citation type="journal article" date="2023" name="bioRxiv">
        <title>Improved chromosome-level genome assembly for marigold (Tagetes erecta).</title>
        <authorList>
            <person name="Jiang F."/>
            <person name="Yuan L."/>
            <person name="Wang S."/>
            <person name="Wang H."/>
            <person name="Xu D."/>
            <person name="Wang A."/>
            <person name="Fan W."/>
        </authorList>
    </citation>
    <scope>NUCLEOTIDE SEQUENCE</scope>
    <source>
        <strain evidence="7">WSJ</strain>
        <tissue evidence="7">Leaf</tissue>
    </source>
</reference>
<evidence type="ECO:0000313" key="8">
    <source>
        <dbReference type="Proteomes" id="UP001229421"/>
    </source>
</evidence>
<evidence type="ECO:0000256" key="2">
    <source>
        <dbReference type="ARBA" id="ARBA00022692"/>
    </source>
</evidence>
<dbReference type="Proteomes" id="UP001229421">
    <property type="component" value="Unassembled WGS sequence"/>
</dbReference>
<comment type="caution">
    <text evidence="7">The sequence shown here is derived from an EMBL/GenBank/DDBJ whole genome shotgun (WGS) entry which is preliminary data.</text>
</comment>
<evidence type="ECO:0000256" key="5">
    <source>
        <dbReference type="SAM" id="Phobius"/>
    </source>
</evidence>
<dbReference type="Pfam" id="PF13664">
    <property type="entry name" value="DUF4149"/>
    <property type="match status" value="1"/>
</dbReference>
<keyword evidence="4 5" id="KW-0472">Membrane</keyword>
<feature type="transmembrane region" description="Helical" evidence="5">
    <location>
        <begin position="52"/>
        <end position="72"/>
    </location>
</feature>
<dbReference type="AlphaFoldDB" id="A0AAD8JWL3"/>
<dbReference type="PANTHER" id="PTHR23241">
    <property type="entry name" value="LATE EMBRYOGENESIS ABUNDANT PLANTS LEA-RELATED"/>
    <property type="match status" value="1"/>
</dbReference>
<sequence>MFKNLPRHQFANLRSKVFPACFTTVGICCAVSVGCFWYAHDPWKSSSTDEKYEFGFLVAAFVFNLTNLFVLTPTTIKTMKQRHRVEREVAKRNQKRVAINKKFGMFHGVAALATIMTFGSLGMHSWYLATKIDL</sequence>
<evidence type="ECO:0000256" key="3">
    <source>
        <dbReference type="ARBA" id="ARBA00022989"/>
    </source>
</evidence>
<keyword evidence="3 5" id="KW-1133">Transmembrane helix</keyword>
<feature type="transmembrane region" description="Helical" evidence="5">
    <location>
        <begin position="105"/>
        <end position="129"/>
    </location>
</feature>
<name>A0AAD8JWL3_TARER</name>
<dbReference type="GO" id="GO:0016020">
    <property type="term" value="C:membrane"/>
    <property type="evidence" value="ECO:0007669"/>
    <property type="project" value="UniProtKB-SubCell"/>
</dbReference>
<dbReference type="PANTHER" id="PTHR23241:SF102">
    <property type="entry name" value="LD23009P"/>
    <property type="match status" value="1"/>
</dbReference>
<dbReference type="EMBL" id="JAUHHV010000011">
    <property type="protein sequence ID" value="KAK1408925.1"/>
    <property type="molecule type" value="Genomic_DNA"/>
</dbReference>
<keyword evidence="8" id="KW-1185">Reference proteome</keyword>
<evidence type="ECO:0000256" key="4">
    <source>
        <dbReference type="ARBA" id="ARBA00023136"/>
    </source>
</evidence>
<evidence type="ECO:0000313" key="7">
    <source>
        <dbReference type="EMBL" id="KAK1408925.1"/>
    </source>
</evidence>
<organism evidence="7 8">
    <name type="scientific">Tagetes erecta</name>
    <name type="common">African marigold</name>
    <dbReference type="NCBI Taxonomy" id="13708"/>
    <lineage>
        <taxon>Eukaryota</taxon>
        <taxon>Viridiplantae</taxon>
        <taxon>Streptophyta</taxon>
        <taxon>Embryophyta</taxon>
        <taxon>Tracheophyta</taxon>
        <taxon>Spermatophyta</taxon>
        <taxon>Magnoliopsida</taxon>
        <taxon>eudicotyledons</taxon>
        <taxon>Gunneridae</taxon>
        <taxon>Pentapetalae</taxon>
        <taxon>asterids</taxon>
        <taxon>campanulids</taxon>
        <taxon>Asterales</taxon>
        <taxon>Asteraceae</taxon>
        <taxon>Asteroideae</taxon>
        <taxon>Heliantheae alliance</taxon>
        <taxon>Tageteae</taxon>
        <taxon>Tagetes</taxon>
    </lineage>
</organism>
<evidence type="ECO:0000256" key="1">
    <source>
        <dbReference type="ARBA" id="ARBA00004370"/>
    </source>
</evidence>
<dbReference type="InterPro" id="IPR025423">
    <property type="entry name" value="TMEM205-like"/>
</dbReference>
<accession>A0AAD8JWL3</accession>
<feature type="domain" description="TMEM205-like" evidence="6">
    <location>
        <begin position="1"/>
        <end position="83"/>
    </location>
</feature>
<feature type="transmembrane region" description="Helical" evidence="5">
    <location>
        <begin position="20"/>
        <end position="40"/>
    </location>
</feature>
<dbReference type="InterPro" id="IPR053009">
    <property type="entry name" value="Xanthocillin_Biosynth-Assoc"/>
</dbReference>
<evidence type="ECO:0000259" key="6">
    <source>
        <dbReference type="Pfam" id="PF13664"/>
    </source>
</evidence>
<dbReference type="PROSITE" id="PS51257">
    <property type="entry name" value="PROKAR_LIPOPROTEIN"/>
    <property type="match status" value="1"/>
</dbReference>
<proteinExistence type="predicted"/>
<keyword evidence="2 5" id="KW-0812">Transmembrane</keyword>